<organism evidence="1 2">
    <name type="scientific">Ilyodon furcidens</name>
    <name type="common">goldbreast splitfin</name>
    <dbReference type="NCBI Taxonomy" id="33524"/>
    <lineage>
        <taxon>Eukaryota</taxon>
        <taxon>Metazoa</taxon>
        <taxon>Chordata</taxon>
        <taxon>Craniata</taxon>
        <taxon>Vertebrata</taxon>
        <taxon>Euteleostomi</taxon>
        <taxon>Actinopterygii</taxon>
        <taxon>Neopterygii</taxon>
        <taxon>Teleostei</taxon>
        <taxon>Neoteleostei</taxon>
        <taxon>Acanthomorphata</taxon>
        <taxon>Ovalentaria</taxon>
        <taxon>Atherinomorphae</taxon>
        <taxon>Cyprinodontiformes</taxon>
        <taxon>Goodeidae</taxon>
        <taxon>Ilyodon</taxon>
    </lineage>
</organism>
<proteinExistence type="predicted"/>
<comment type="caution">
    <text evidence="1">The sequence shown here is derived from an EMBL/GenBank/DDBJ whole genome shotgun (WGS) entry which is preliminary data.</text>
</comment>
<reference evidence="1 2" key="1">
    <citation type="submission" date="2021-06" db="EMBL/GenBank/DDBJ databases">
        <authorList>
            <person name="Palmer J.M."/>
        </authorList>
    </citation>
    <scope>NUCLEOTIDE SEQUENCE [LARGE SCALE GENOMIC DNA]</scope>
    <source>
        <strain evidence="2">if_2019</strain>
        <tissue evidence="1">Muscle</tissue>
    </source>
</reference>
<gene>
    <name evidence="1" type="ORF">ILYODFUR_009058</name>
</gene>
<evidence type="ECO:0000313" key="2">
    <source>
        <dbReference type="Proteomes" id="UP001482620"/>
    </source>
</evidence>
<sequence>MSTTGFGDWCHIRHWRPYGSLGLYVSNIPQNLVKALPEVGGGRVLSVGRRWDSSAELNSWLWPAEATTASQKTACLREPGDSARMPEGARPAHRSLPRWLLLFLWKLFVQ</sequence>
<accession>A0ABV0TK22</accession>
<evidence type="ECO:0000313" key="1">
    <source>
        <dbReference type="EMBL" id="MEQ2232228.1"/>
    </source>
</evidence>
<protein>
    <submittedName>
        <fullName evidence="1">Uncharacterized protein</fullName>
    </submittedName>
</protein>
<keyword evidence="2" id="KW-1185">Reference proteome</keyword>
<dbReference type="Proteomes" id="UP001482620">
    <property type="component" value="Unassembled WGS sequence"/>
</dbReference>
<name>A0ABV0TK22_9TELE</name>
<dbReference type="EMBL" id="JAHRIQ010035379">
    <property type="protein sequence ID" value="MEQ2232228.1"/>
    <property type="molecule type" value="Genomic_DNA"/>
</dbReference>